<dbReference type="EMBL" id="JAEUAK010000001">
    <property type="protein sequence ID" value="MBW9051024.1"/>
    <property type="molecule type" value="Genomic_DNA"/>
</dbReference>
<evidence type="ECO:0000256" key="3">
    <source>
        <dbReference type="ARBA" id="ARBA00022777"/>
    </source>
</evidence>
<gene>
    <name evidence="5" type="ORF">JNB85_01205</name>
</gene>
<dbReference type="NCBIfam" id="TIGR00045">
    <property type="entry name" value="glycerate kinase"/>
    <property type="match status" value="1"/>
</dbReference>
<dbReference type="InterPro" id="IPR036129">
    <property type="entry name" value="Glycerate_kinase_sf"/>
</dbReference>
<keyword evidence="3 4" id="KW-0418">Kinase</keyword>
<keyword evidence="2 4" id="KW-0808">Transferase</keyword>
<name>A0ABS7GP64_9HYPH</name>
<organism evidence="5 6">
    <name type="scientific">Rhizobium mesosinicum</name>
    <dbReference type="NCBI Taxonomy" id="335017"/>
    <lineage>
        <taxon>Bacteria</taxon>
        <taxon>Pseudomonadati</taxon>
        <taxon>Pseudomonadota</taxon>
        <taxon>Alphaproteobacteria</taxon>
        <taxon>Hyphomicrobiales</taxon>
        <taxon>Rhizobiaceae</taxon>
        <taxon>Rhizobium/Agrobacterium group</taxon>
        <taxon>Rhizobium</taxon>
    </lineage>
</organism>
<dbReference type="PANTHER" id="PTHR21599:SF0">
    <property type="entry name" value="GLYCERATE KINASE"/>
    <property type="match status" value="1"/>
</dbReference>
<dbReference type="PIRSF" id="PIRSF006078">
    <property type="entry name" value="GlxK"/>
    <property type="match status" value="1"/>
</dbReference>
<reference evidence="5 6" key="1">
    <citation type="journal article" date="2021" name="MBio">
        <title>Poor Competitiveness of Bradyrhizobium in Pigeon Pea Root Colonization in Indian Soils.</title>
        <authorList>
            <person name="Chalasani D."/>
            <person name="Basu A."/>
            <person name="Pullabhotla S.V.S.R.N."/>
            <person name="Jorrin B."/>
            <person name="Neal A.L."/>
            <person name="Poole P.S."/>
            <person name="Podile A.R."/>
            <person name="Tkacz A."/>
        </authorList>
    </citation>
    <scope>NUCLEOTIDE SEQUENCE [LARGE SCALE GENOMIC DNA]</scope>
    <source>
        <strain evidence="5 6">HU56</strain>
    </source>
</reference>
<dbReference type="InterPro" id="IPR004381">
    <property type="entry name" value="Glycerate_kinase"/>
</dbReference>
<keyword evidence="6" id="KW-1185">Reference proteome</keyword>
<dbReference type="SUPFAM" id="SSF110738">
    <property type="entry name" value="Glycerate kinase I"/>
    <property type="match status" value="1"/>
</dbReference>
<dbReference type="Gene3D" id="3.90.1510.10">
    <property type="entry name" value="Glycerate kinase, domain 2"/>
    <property type="match status" value="1"/>
</dbReference>
<dbReference type="Gene3D" id="3.40.50.10350">
    <property type="entry name" value="Glycerate kinase, domain 1"/>
    <property type="match status" value="1"/>
</dbReference>
<evidence type="ECO:0000256" key="1">
    <source>
        <dbReference type="ARBA" id="ARBA00006284"/>
    </source>
</evidence>
<dbReference type="Pfam" id="PF02595">
    <property type="entry name" value="Gly_kinase"/>
    <property type="match status" value="1"/>
</dbReference>
<dbReference type="RefSeq" id="WP_220332569.1">
    <property type="nucleotide sequence ID" value="NZ_JAEUAK010000001.1"/>
</dbReference>
<dbReference type="GO" id="GO:0016301">
    <property type="term" value="F:kinase activity"/>
    <property type="evidence" value="ECO:0007669"/>
    <property type="project" value="UniProtKB-KW"/>
</dbReference>
<evidence type="ECO:0000313" key="5">
    <source>
        <dbReference type="EMBL" id="MBW9051024.1"/>
    </source>
</evidence>
<sequence length="380" mass="38571">MKFVIAPDSFKESVRAGDVASLVEAGFREVFPDADYILVPMADGGEGTVDAVTTVLGGRIKTVSVTDPLGRQIWASYGFVEDRQLAVIEMAAASGLELVAAAERDVARASSFGTGELVRHALDLGASHIILGVGGSATNDAGAGALQALGIRFLDSLGQDLPPGGGSLSILEHIDIRYMDPRLKNCKIELATDVTAPLLGPQGSSSVFGPQKGASAEIVETLERSLQRFAVIANGDLGQDVSAILGGGAGGGLAAGFIAALNAYVRPGWKVVADAVNLASKIRGADLVITGEGRTDGQSVMGKTPVGVSSIALEMGVPVVILSGSLGAGADQVLTSGVAGTFASVTRPCLLSEALAEAPWNIRSAARNIAAVLKLGASLA</sequence>
<evidence type="ECO:0000313" key="6">
    <source>
        <dbReference type="Proteomes" id="UP000717752"/>
    </source>
</evidence>
<comment type="similarity">
    <text evidence="1 4">Belongs to the glycerate kinase type-1 family.</text>
</comment>
<proteinExistence type="inferred from homology"/>
<dbReference type="InterPro" id="IPR018197">
    <property type="entry name" value="Glycerate_kinase_RE-like"/>
</dbReference>
<accession>A0ABS7GP64</accession>
<protein>
    <submittedName>
        <fullName evidence="5">Glycerate kinase</fullName>
    </submittedName>
</protein>
<evidence type="ECO:0000256" key="2">
    <source>
        <dbReference type="ARBA" id="ARBA00022679"/>
    </source>
</evidence>
<comment type="caution">
    <text evidence="5">The sequence shown here is derived from an EMBL/GenBank/DDBJ whole genome shotgun (WGS) entry which is preliminary data.</text>
</comment>
<dbReference type="Proteomes" id="UP000717752">
    <property type="component" value="Unassembled WGS sequence"/>
</dbReference>
<dbReference type="InterPro" id="IPR018193">
    <property type="entry name" value="Glyc_kinase_flavodox-like_fold"/>
</dbReference>
<dbReference type="PANTHER" id="PTHR21599">
    <property type="entry name" value="GLYCERATE KINASE"/>
    <property type="match status" value="1"/>
</dbReference>
<evidence type="ECO:0000256" key="4">
    <source>
        <dbReference type="PIRNR" id="PIRNR006078"/>
    </source>
</evidence>